<reference evidence="2" key="1">
    <citation type="submission" date="2019-06" db="EMBL/GenBank/DDBJ databases">
        <title>Draft genome sequence of the griseofulvin-producing fungus Xylaria cubensis strain G536.</title>
        <authorList>
            <person name="Mead M.E."/>
            <person name="Raja H.A."/>
            <person name="Steenwyk J.L."/>
            <person name="Knowles S.L."/>
            <person name="Oberlies N.H."/>
            <person name="Rokas A."/>
        </authorList>
    </citation>
    <scope>NUCLEOTIDE SEQUENCE [LARGE SCALE GENOMIC DNA]</scope>
    <source>
        <strain evidence="2">G536</strain>
    </source>
</reference>
<comment type="caution">
    <text evidence="1">The sequence shown here is derived from an EMBL/GenBank/DDBJ whole genome shotgun (WGS) entry which is preliminary data.</text>
</comment>
<proteinExistence type="predicted"/>
<dbReference type="EMBL" id="VFLP01000016">
    <property type="protein sequence ID" value="TRX95410.1"/>
    <property type="molecule type" value="Genomic_DNA"/>
</dbReference>
<dbReference type="OrthoDB" id="4782747at2759"/>
<keyword evidence="2" id="KW-1185">Reference proteome</keyword>
<evidence type="ECO:0000313" key="1">
    <source>
        <dbReference type="EMBL" id="TRX95410.1"/>
    </source>
</evidence>
<gene>
    <name evidence="1" type="ORF">FHL15_003741</name>
</gene>
<accession>A0A553I5D8</accession>
<dbReference type="AlphaFoldDB" id="A0A553I5D8"/>
<dbReference type="Proteomes" id="UP000319160">
    <property type="component" value="Unassembled WGS sequence"/>
</dbReference>
<sequence length="330" mass="36413">MADWTCYYVWMSRGSPDLARSRVAMVEAKRRFDKVVEGKPTISDIINTGNMEYEDDPSLQLEEPDFGVVAAGLQRLGFHGTVQVPYAAHHSLRHFSSPFPWLPLFSKTPKANKSIIEVTDDGETGQGPEPAEGRKRLKQRVMAVSIEAGKESSSGDPPVHLLLLGFALQGLGSALIGTSHNRGPQKDLRQPGSNCMQENGDSITNTLKPVDIPFDGYCNNHKRECGIASSLISYILLYIDSTSSSVMPNFNIMADQLEAVAQIVLMFDSPASDHGRVAKIREFDAAVSSMEEMRQCLLWGLMGDLQQKLTNSFYENMTPFQGHVLIPDCC</sequence>
<evidence type="ECO:0000313" key="2">
    <source>
        <dbReference type="Proteomes" id="UP000319160"/>
    </source>
</evidence>
<protein>
    <submittedName>
        <fullName evidence="1">Uncharacterized protein</fullName>
    </submittedName>
</protein>
<name>A0A553I5D8_9PEZI</name>
<organism evidence="1 2">
    <name type="scientific">Xylaria flabelliformis</name>
    <dbReference type="NCBI Taxonomy" id="2512241"/>
    <lineage>
        <taxon>Eukaryota</taxon>
        <taxon>Fungi</taxon>
        <taxon>Dikarya</taxon>
        <taxon>Ascomycota</taxon>
        <taxon>Pezizomycotina</taxon>
        <taxon>Sordariomycetes</taxon>
        <taxon>Xylariomycetidae</taxon>
        <taxon>Xylariales</taxon>
        <taxon>Xylariaceae</taxon>
        <taxon>Xylaria</taxon>
    </lineage>
</organism>